<dbReference type="AlphaFoldDB" id="A0A1F4ZS25"/>
<dbReference type="EMBL" id="MEXU01000056">
    <property type="protein sequence ID" value="OGD09243.1"/>
    <property type="molecule type" value="Genomic_DNA"/>
</dbReference>
<protein>
    <submittedName>
        <fullName evidence="1">Uncharacterized protein</fullName>
    </submittedName>
</protein>
<name>A0A1F4ZS25_9BACT</name>
<organism evidence="1 2">
    <name type="scientific">Candidatus Amesbacteria bacterium RIFOXYB1_FULL_47_9</name>
    <dbReference type="NCBI Taxonomy" id="1797266"/>
    <lineage>
        <taxon>Bacteria</taxon>
        <taxon>Candidatus Amesiibacteriota</taxon>
    </lineage>
</organism>
<accession>A0A1F4ZS25</accession>
<evidence type="ECO:0000313" key="1">
    <source>
        <dbReference type="EMBL" id="OGD09243.1"/>
    </source>
</evidence>
<reference evidence="1 2" key="1">
    <citation type="journal article" date="2016" name="Nat. Commun.">
        <title>Thousands of microbial genomes shed light on interconnected biogeochemical processes in an aquifer system.</title>
        <authorList>
            <person name="Anantharaman K."/>
            <person name="Brown C.T."/>
            <person name="Hug L.A."/>
            <person name="Sharon I."/>
            <person name="Castelle C.J."/>
            <person name="Probst A.J."/>
            <person name="Thomas B.C."/>
            <person name="Singh A."/>
            <person name="Wilkins M.J."/>
            <person name="Karaoz U."/>
            <person name="Brodie E.L."/>
            <person name="Williams K.H."/>
            <person name="Hubbard S.S."/>
            <person name="Banfield J.F."/>
        </authorList>
    </citation>
    <scope>NUCLEOTIDE SEQUENCE [LARGE SCALE GENOMIC DNA]</scope>
</reference>
<proteinExistence type="predicted"/>
<evidence type="ECO:0000313" key="2">
    <source>
        <dbReference type="Proteomes" id="UP000178188"/>
    </source>
</evidence>
<dbReference type="Proteomes" id="UP000178188">
    <property type="component" value="Unassembled WGS sequence"/>
</dbReference>
<comment type="caution">
    <text evidence="1">The sequence shown here is derived from an EMBL/GenBank/DDBJ whole genome shotgun (WGS) entry which is preliminary data.</text>
</comment>
<gene>
    <name evidence="1" type="ORF">A2395_03940</name>
</gene>
<sequence length="102" mass="11049">MNTSQTQGKIRLTIQGGAYAESGDLGVNQGQEFVLQNIPQFPLHTMFAGLAESMSGGTIACVATSNVSGSSNDRFFQYESNISNNDNNQNYSSKILTLYDDQ</sequence>